<sequence>MKAFAALIAILSVLVARLDGGPVQELSDKAIAELQVLADRECPKLQGKGYDKFETQSKLNSQLNPVGRSIQFCESFGYHVDLPTCDDEGSVDDTYYLMWTTSGSVVGWMCEWGSVF</sequence>
<feature type="signal peptide" evidence="1">
    <location>
        <begin position="1"/>
        <end position="20"/>
    </location>
</feature>
<organism evidence="2">
    <name type="scientific">Halisarca dujardinii</name>
    <name type="common">Dujardin's slime sponge</name>
    <dbReference type="NCBI Taxonomy" id="2583056"/>
    <lineage>
        <taxon>Eukaryota</taxon>
        <taxon>Metazoa</taxon>
        <taxon>Porifera</taxon>
        <taxon>Demospongiae</taxon>
        <taxon>Verongimorpha</taxon>
        <taxon>Chondrillida</taxon>
        <taxon>Halisarcidae</taxon>
        <taxon>Halisarca</taxon>
    </lineage>
</organism>
<feature type="chain" id="PRO_5041697206" evidence="1">
    <location>
        <begin position="21"/>
        <end position="116"/>
    </location>
</feature>
<dbReference type="EMBL" id="OR460126">
    <property type="protein sequence ID" value="WNS50049.1"/>
    <property type="molecule type" value="mRNA"/>
</dbReference>
<keyword evidence="1" id="KW-0732">Signal</keyword>
<name>A0AA96MPK7_HALDU</name>
<protein>
    <submittedName>
        <fullName evidence="2">Uncharacterized protein 7</fullName>
    </submittedName>
</protein>
<reference evidence="2" key="1">
    <citation type="submission" date="2023-08" db="EMBL/GenBank/DDBJ databases">
        <authorList>
            <person name="Adameyko K."/>
            <person name="Kravchuk O."/>
            <person name="Lyupina Y."/>
        </authorList>
    </citation>
    <scope>NUCLEOTIDE SEQUENCE</scope>
</reference>
<evidence type="ECO:0000256" key="1">
    <source>
        <dbReference type="SAM" id="SignalP"/>
    </source>
</evidence>
<proteinExistence type="evidence at transcript level"/>
<evidence type="ECO:0000313" key="2">
    <source>
        <dbReference type="EMBL" id="WNS50049.1"/>
    </source>
</evidence>
<dbReference type="AlphaFoldDB" id="A0AA96MPK7"/>
<accession>A0AA96MPK7</accession>